<comment type="similarity">
    <text evidence="5 14 16">Belongs to the RNase HII family.</text>
</comment>
<name>A0A0X8JPY3_9BACT</name>
<evidence type="ECO:0000256" key="8">
    <source>
        <dbReference type="ARBA" id="ARBA00022490"/>
    </source>
</evidence>
<gene>
    <name evidence="14" type="primary">rnhB</name>
    <name evidence="18" type="ORF">AXF15_06490</name>
</gene>
<dbReference type="STRING" id="888061.AXF15_06490"/>
<evidence type="ECO:0000256" key="13">
    <source>
        <dbReference type="ARBA" id="ARBA00023211"/>
    </source>
</evidence>
<comment type="cofactor">
    <cofactor evidence="2">
        <name>Mg(2+)</name>
        <dbReference type="ChEBI" id="CHEBI:18420"/>
    </cofactor>
</comment>
<dbReference type="GO" id="GO:0032299">
    <property type="term" value="C:ribonuclease H2 complex"/>
    <property type="evidence" value="ECO:0007669"/>
    <property type="project" value="TreeGrafter"/>
</dbReference>
<evidence type="ECO:0000256" key="1">
    <source>
        <dbReference type="ARBA" id="ARBA00000077"/>
    </source>
</evidence>
<comment type="subcellular location">
    <subcellularLocation>
        <location evidence="4 14">Cytoplasm</location>
    </subcellularLocation>
</comment>
<evidence type="ECO:0000256" key="14">
    <source>
        <dbReference type="HAMAP-Rule" id="MF_00052"/>
    </source>
</evidence>
<dbReference type="GO" id="GO:0005737">
    <property type="term" value="C:cytoplasm"/>
    <property type="evidence" value="ECO:0007669"/>
    <property type="project" value="UniProtKB-SubCell"/>
</dbReference>
<dbReference type="InterPro" id="IPR012337">
    <property type="entry name" value="RNaseH-like_sf"/>
</dbReference>
<dbReference type="InterPro" id="IPR022898">
    <property type="entry name" value="RNase_HII"/>
</dbReference>
<dbReference type="GO" id="GO:0006298">
    <property type="term" value="P:mismatch repair"/>
    <property type="evidence" value="ECO:0007669"/>
    <property type="project" value="TreeGrafter"/>
</dbReference>
<dbReference type="InterPro" id="IPR001352">
    <property type="entry name" value="RNase_HII/HIII"/>
</dbReference>
<feature type="binding site" evidence="14 15">
    <location>
        <position position="18"/>
    </location>
    <ligand>
        <name>a divalent metal cation</name>
        <dbReference type="ChEBI" id="CHEBI:60240"/>
    </ligand>
</feature>
<evidence type="ECO:0000256" key="16">
    <source>
        <dbReference type="RuleBase" id="RU003515"/>
    </source>
</evidence>
<sequence>MAILPEGIGWSQVAGVDEAGRGCLAGPVVAAAVILPSGFELPGLTDSKKLSPARREHFAQIIKAQALSWALGFSWPGEIDRINILQATLRAMARAEEVLSMRPDFVLVDGNQVFPSGTPKRAVIGGDALYSCISAASVLAKTFRDRLMFHMDARYPGYDLGRHKGYGTRRHFEALARLGPSPAHRVSFRGVISGRTEKELCLPGI</sequence>
<dbReference type="KEGG" id="doa:AXF15_06490"/>
<proteinExistence type="inferred from homology"/>
<comment type="catalytic activity">
    <reaction evidence="1 14 15 16">
        <text>Endonucleolytic cleavage to 5'-phosphomonoester.</text>
        <dbReference type="EC" id="3.1.26.4"/>
    </reaction>
</comment>
<dbReference type="GO" id="GO:0003723">
    <property type="term" value="F:RNA binding"/>
    <property type="evidence" value="ECO:0007669"/>
    <property type="project" value="UniProtKB-UniRule"/>
</dbReference>
<comment type="cofactor">
    <cofactor evidence="14 15">
        <name>Mn(2+)</name>
        <dbReference type="ChEBI" id="CHEBI:29035"/>
    </cofactor>
    <cofactor evidence="14 15">
        <name>Mg(2+)</name>
        <dbReference type="ChEBI" id="CHEBI:18420"/>
    </cofactor>
    <text evidence="14 15">Manganese or magnesium. Binds 1 divalent metal ion per monomer in the absence of substrate. May bind a second metal ion after substrate binding.</text>
</comment>
<evidence type="ECO:0000256" key="7">
    <source>
        <dbReference type="ARBA" id="ARBA00019179"/>
    </source>
</evidence>
<protein>
    <recommendedName>
        <fullName evidence="7 14">Ribonuclease HII</fullName>
        <shortName evidence="14">RNase HII</shortName>
        <ecNumber evidence="6 14">3.1.26.4</ecNumber>
    </recommendedName>
</protein>
<evidence type="ECO:0000256" key="10">
    <source>
        <dbReference type="ARBA" id="ARBA00022723"/>
    </source>
</evidence>
<feature type="binding site" evidence="14 15">
    <location>
        <position position="17"/>
    </location>
    <ligand>
        <name>a divalent metal cation</name>
        <dbReference type="ChEBI" id="CHEBI:60240"/>
    </ligand>
</feature>
<keyword evidence="10 14" id="KW-0479">Metal-binding</keyword>
<dbReference type="InterPro" id="IPR024567">
    <property type="entry name" value="RNase_HII/HIII_dom"/>
</dbReference>
<keyword evidence="8 14" id="KW-0963">Cytoplasm</keyword>
<keyword evidence="11 14" id="KW-0255">Endonuclease</keyword>
<dbReference type="NCBIfam" id="NF000595">
    <property type="entry name" value="PRK00015.1-3"/>
    <property type="match status" value="1"/>
</dbReference>
<dbReference type="PANTHER" id="PTHR10954">
    <property type="entry name" value="RIBONUCLEASE H2 SUBUNIT A"/>
    <property type="match status" value="1"/>
</dbReference>
<evidence type="ECO:0000256" key="4">
    <source>
        <dbReference type="ARBA" id="ARBA00004496"/>
    </source>
</evidence>
<evidence type="ECO:0000256" key="5">
    <source>
        <dbReference type="ARBA" id="ARBA00007383"/>
    </source>
</evidence>
<accession>A0A0X8JPY3</accession>
<comment type="function">
    <text evidence="3 14 16">Endonuclease that specifically degrades the RNA of RNA-DNA hybrids.</text>
</comment>
<reference evidence="19" key="1">
    <citation type="submission" date="2016-02" db="EMBL/GenBank/DDBJ databases">
        <authorList>
            <person name="Holder M.E."/>
            <person name="Ajami N.J."/>
            <person name="Petrosino J.F."/>
        </authorList>
    </citation>
    <scope>NUCLEOTIDE SEQUENCE [LARGE SCALE GENOMIC DNA]</scope>
    <source>
        <strain evidence="19">DSM 12838</strain>
    </source>
</reference>
<dbReference type="SUPFAM" id="SSF53098">
    <property type="entry name" value="Ribonuclease H-like"/>
    <property type="match status" value="1"/>
</dbReference>
<dbReference type="InterPro" id="IPR036397">
    <property type="entry name" value="RNaseH_sf"/>
</dbReference>
<dbReference type="PANTHER" id="PTHR10954:SF18">
    <property type="entry name" value="RIBONUCLEASE HII"/>
    <property type="match status" value="1"/>
</dbReference>
<dbReference type="RefSeq" id="WP_066604950.1">
    <property type="nucleotide sequence ID" value="NZ_CP014230.1"/>
</dbReference>
<feature type="binding site" evidence="14 15">
    <location>
        <position position="109"/>
    </location>
    <ligand>
        <name>a divalent metal cation</name>
        <dbReference type="ChEBI" id="CHEBI:60240"/>
    </ligand>
</feature>
<evidence type="ECO:0000259" key="17">
    <source>
        <dbReference type="PROSITE" id="PS51975"/>
    </source>
</evidence>
<evidence type="ECO:0000256" key="3">
    <source>
        <dbReference type="ARBA" id="ARBA00004065"/>
    </source>
</evidence>
<dbReference type="Pfam" id="PF01351">
    <property type="entry name" value="RNase_HII"/>
    <property type="match status" value="1"/>
</dbReference>
<keyword evidence="12 14" id="KW-0378">Hydrolase</keyword>
<keyword evidence="13 14" id="KW-0464">Manganese</keyword>
<dbReference type="GO" id="GO:0004523">
    <property type="term" value="F:RNA-DNA hybrid ribonuclease activity"/>
    <property type="evidence" value="ECO:0007669"/>
    <property type="project" value="UniProtKB-UniRule"/>
</dbReference>
<evidence type="ECO:0000256" key="15">
    <source>
        <dbReference type="PROSITE-ProRule" id="PRU01319"/>
    </source>
</evidence>
<dbReference type="AlphaFoldDB" id="A0A0X8JPY3"/>
<evidence type="ECO:0000256" key="12">
    <source>
        <dbReference type="ARBA" id="ARBA00022801"/>
    </source>
</evidence>
<dbReference type="Proteomes" id="UP000063964">
    <property type="component" value="Chromosome"/>
</dbReference>
<dbReference type="EMBL" id="CP014230">
    <property type="protein sequence ID" value="AMD92785.1"/>
    <property type="molecule type" value="Genomic_DNA"/>
</dbReference>
<keyword evidence="19" id="KW-1185">Reference proteome</keyword>
<evidence type="ECO:0000313" key="18">
    <source>
        <dbReference type="EMBL" id="AMD92785.1"/>
    </source>
</evidence>
<evidence type="ECO:0000256" key="2">
    <source>
        <dbReference type="ARBA" id="ARBA00001946"/>
    </source>
</evidence>
<evidence type="ECO:0000256" key="6">
    <source>
        <dbReference type="ARBA" id="ARBA00012180"/>
    </source>
</evidence>
<dbReference type="CDD" id="cd07182">
    <property type="entry name" value="RNase_HII_bacteria_HII_like"/>
    <property type="match status" value="1"/>
</dbReference>
<dbReference type="HAMAP" id="MF_00052_B">
    <property type="entry name" value="RNase_HII_B"/>
    <property type="match status" value="1"/>
</dbReference>
<evidence type="ECO:0000256" key="9">
    <source>
        <dbReference type="ARBA" id="ARBA00022722"/>
    </source>
</evidence>
<dbReference type="Gene3D" id="3.30.420.10">
    <property type="entry name" value="Ribonuclease H-like superfamily/Ribonuclease H"/>
    <property type="match status" value="1"/>
</dbReference>
<dbReference type="GO" id="GO:0030145">
    <property type="term" value="F:manganese ion binding"/>
    <property type="evidence" value="ECO:0007669"/>
    <property type="project" value="UniProtKB-UniRule"/>
</dbReference>
<keyword evidence="9 14" id="KW-0540">Nuclease</keyword>
<dbReference type="GO" id="GO:0043137">
    <property type="term" value="P:DNA replication, removal of RNA primer"/>
    <property type="evidence" value="ECO:0007669"/>
    <property type="project" value="TreeGrafter"/>
</dbReference>
<dbReference type="EC" id="3.1.26.4" evidence="6 14"/>
<dbReference type="PROSITE" id="PS51975">
    <property type="entry name" value="RNASE_H_2"/>
    <property type="match status" value="1"/>
</dbReference>
<organism evidence="18 19">
    <name type="scientific">Desulfomicrobium orale DSM 12838</name>
    <dbReference type="NCBI Taxonomy" id="888061"/>
    <lineage>
        <taxon>Bacteria</taxon>
        <taxon>Pseudomonadati</taxon>
        <taxon>Thermodesulfobacteriota</taxon>
        <taxon>Desulfovibrionia</taxon>
        <taxon>Desulfovibrionales</taxon>
        <taxon>Desulfomicrobiaceae</taxon>
        <taxon>Desulfomicrobium</taxon>
    </lineage>
</organism>
<feature type="domain" description="RNase H type-2" evidence="17">
    <location>
        <begin position="11"/>
        <end position="200"/>
    </location>
</feature>
<evidence type="ECO:0000313" key="19">
    <source>
        <dbReference type="Proteomes" id="UP000063964"/>
    </source>
</evidence>
<evidence type="ECO:0000256" key="11">
    <source>
        <dbReference type="ARBA" id="ARBA00022759"/>
    </source>
</evidence>